<organism evidence="1 2">
    <name type="scientific">Saponaria officinalis</name>
    <name type="common">Common soapwort</name>
    <name type="synonym">Lychnis saponaria</name>
    <dbReference type="NCBI Taxonomy" id="3572"/>
    <lineage>
        <taxon>Eukaryota</taxon>
        <taxon>Viridiplantae</taxon>
        <taxon>Streptophyta</taxon>
        <taxon>Embryophyta</taxon>
        <taxon>Tracheophyta</taxon>
        <taxon>Spermatophyta</taxon>
        <taxon>Magnoliopsida</taxon>
        <taxon>eudicotyledons</taxon>
        <taxon>Gunneridae</taxon>
        <taxon>Pentapetalae</taxon>
        <taxon>Caryophyllales</taxon>
        <taxon>Caryophyllaceae</taxon>
        <taxon>Caryophylleae</taxon>
        <taxon>Saponaria</taxon>
    </lineage>
</organism>
<evidence type="ECO:0000313" key="2">
    <source>
        <dbReference type="Proteomes" id="UP001443914"/>
    </source>
</evidence>
<dbReference type="InterPro" id="IPR012340">
    <property type="entry name" value="NA-bd_OB-fold"/>
</dbReference>
<comment type="caution">
    <text evidence="1">The sequence shown here is derived from an EMBL/GenBank/DDBJ whole genome shotgun (WGS) entry which is preliminary data.</text>
</comment>
<evidence type="ECO:0000313" key="1">
    <source>
        <dbReference type="EMBL" id="KAK9671260.1"/>
    </source>
</evidence>
<keyword evidence="2" id="KW-1185">Reference proteome</keyword>
<protein>
    <submittedName>
        <fullName evidence="1">Uncharacterized protein</fullName>
    </submittedName>
</protein>
<sequence>MKPERMYLDELNTNTKAYKVKVKVIEKGRAKTSPKKGVIYQNLLLEDDKGNKMRGALFGDQVEGYKEAFVYNGVYEIANAPIKPCSEQWKSNSNELNYQMTFRRQTIIQAVNTESGPILPEYQCISQIPKAGNPDDKFDVLGIVLYIEEKARKINISKEHENLVREIVITDHSTEQPMIISTWNDLAENDCDVLSSWAKKFSVVGFTALRVSTHKVSPLHQVCQLQ</sequence>
<dbReference type="SUPFAM" id="SSF50249">
    <property type="entry name" value="Nucleic acid-binding proteins"/>
    <property type="match status" value="1"/>
</dbReference>
<dbReference type="Gene3D" id="2.40.50.140">
    <property type="entry name" value="Nucleic acid-binding proteins"/>
    <property type="match status" value="2"/>
</dbReference>
<proteinExistence type="predicted"/>
<dbReference type="AlphaFoldDB" id="A0AAW1H5Z9"/>
<reference evidence="1" key="1">
    <citation type="submission" date="2024-03" db="EMBL/GenBank/DDBJ databases">
        <title>WGS assembly of Saponaria officinalis var. Norfolk2.</title>
        <authorList>
            <person name="Jenkins J."/>
            <person name="Shu S."/>
            <person name="Grimwood J."/>
            <person name="Barry K."/>
            <person name="Goodstein D."/>
            <person name="Schmutz J."/>
            <person name="Leebens-Mack J."/>
            <person name="Osbourn A."/>
        </authorList>
    </citation>
    <scope>NUCLEOTIDE SEQUENCE [LARGE SCALE GENOMIC DNA]</scope>
    <source>
        <strain evidence="1">JIC</strain>
    </source>
</reference>
<accession>A0AAW1H5Z9</accession>
<gene>
    <name evidence="1" type="ORF">RND81_12G017600</name>
</gene>
<name>A0AAW1H5Z9_SAPOF</name>
<dbReference type="PANTHER" id="PTHR47165">
    <property type="entry name" value="OS03G0429900 PROTEIN"/>
    <property type="match status" value="1"/>
</dbReference>
<dbReference type="Proteomes" id="UP001443914">
    <property type="component" value="Unassembled WGS sequence"/>
</dbReference>
<dbReference type="PANTHER" id="PTHR47165:SF4">
    <property type="entry name" value="OS03G0429900 PROTEIN"/>
    <property type="match status" value="1"/>
</dbReference>
<dbReference type="EMBL" id="JBDFQZ010000012">
    <property type="protein sequence ID" value="KAK9671260.1"/>
    <property type="molecule type" value="Genomic_DNA"/>
</dbReference>